<feature type="region of interest" description="Disordered" evidence="1">
    <location>
        <begin position="43"/>
        <end position="93"/>
    </location>
</feature>
<dbReference type="EMBL" id="SRLO01000619">
    <property type="protein sequence ID" value="TNN50370.1"/>
    <property type="molecule type" value="Genomic_DNA"/>
</dbReference>
<name>A0A4Z2GB01_9TELE</name>
<protein>
    <submittedName>
        <fullName evidence="2">Uncharacterized protein</fullName>
    </submittedName>
</protein>
<evidence type="ECO:0000313" key="3">
    <source>
        <dbReference type="Proteomes" id="UP000314294"/>
    </source>
</evidence>
<sequence>MNHQQIIVNHFVAKQHVLQQGAPVAAATQLGLLVNFQTKEKKRCQQRKENGGQALSVASMHRRVSRDRAVRLEQDDDDDDDDDYDDDDDDDDDIPALVLMVMVLNTEEPESRVFLLRLNRRMQLNSYFNHQMCRGPDQR</sequence>
<feature type="compositionally biased region" description="Acidic residues" evidence="1">
    <location>
        <begin position="74"/>
        <end position="93"/>
    </location>
</feature>
<reference evidence="2 3" key="1">
    <citation type="submission" date="2019-03" db="EMBL/GenBank/DDBJ databases">
        <title>First draft genome of Liparis tanakae, snailfish: a comprehensive survey of snailfish specific genes.</title>
        <authorList>
            <person name="Kim W."/>
            <person name="Song I."/>
            <person name="Jeong J.-H."/>
            <person name="Kim D."/>
            <person name="Kim S."/>
            <person name="Ryu S."/>
            <person name="Song J.Y."/>
            <person name="Lee S.K."/>
        </authorList>
    </citation>
    <scope>NUCLEOTIDE SEQUENCE [LARGE SCALE GENOMIC DNA]</scope>
    <source>
        <tissue evidence="2">Muscle</tissue>
    </source>
</reference>
<keyword evidence="3" id="KW-1185">Reference proteome</keyword>
<accession>A0A4Z2GB01</accession>
<proteinExistence type="predicted"/>
<dbReference type="Proteomes" id="UP000314294">
    <property type="component" value="Unassembled WGS sequence"/>
</dbReference>
<evidence type="ECO:0000256" key="1">
    <source>
        <dbReference type="SAM" id="MobiDB-lite"/>
    </source>
</evidence>
<comment type="caution">
    <text evidence="2">The sequence shown here is derived from an EMBL/GenBank/DDBJ whole genome shotgun (WGS) entry which is preliminary data.</text>
</comment>
<gene>
    <name evidence="2" type="ORF">EYF80_039405</name>
</gene>
<organism evidence="2 3">
    <name type="scientific">Liparis tanakae</name>
    <name type="common">Tanaka's snailfish</name>
    <dbReference type="NCBI Taxonomy" id="230148"/>
    <lineage>
        <taxon>Eukaryota</taxon>
        <taxon>Metazoa</taxon>
        <taxon>Chordata</taxon>
        <taxon>Craniata</taxon>
        <taxon>Vertebrata</taxon>
        <taxon>Euteleostomi</taxon>
        <taxon>Actinopterygii</taxon>
        <taxon>Neopterygii</taxon>
        <taxon>Teleostei</taxon>
        <taxon>Neoteleostei</taxon>
        <taxon>Acanthomorphata</taxon>
        <taxon>Eupercaria</taxon>
        <taxon>Perciformes</taxon>
        <taxon>Cottioidei</taxon>
        <taxon>Cottales</taxon>
        <taxon>Liparidae</taxon>
        <taxon>Liparis</taxon>
    </lineage>
</organism>
<dbReference type="AlphaFoldDB" id="A0A4Z2GB01"/>
<evidence type="ECO:0000313" key="2">
    <source>
        <dbReference type="EMBL" id="TNN50370.1"/>
    </source>
</evidence>